<feature type="transmembrane region" description="Helical" evidence="6">
    <location>
        <begin position="323"/>
        <end position="347"/>
    </location>
</feature>
<evidence type="ECO:0000256" key="2">
    <source>
        <dbReference type="ARBA" id="ARBA00007168"/>
    </source>
</evidence>
<organism evidence="7 8">
    <name type="scientific">Chironomus riparius</name>
    <dbReference type="NCBI Taxonomy" id="315576"/>
    <lineage>
        <taxon>Eukaryota</taxon>
        <taxon>Metazoa</taxon>
        <taxon>Ecdysozoa</taxon>
        <taxon>Arthropoda</taxon>
        <taxon>Hexapoda</taxon>
        <taxon>Insecta</taxon>
        <taxon>Pterygota</taxon>
        <taxon>Neoptera</taxon>
        <taxon>Endopterygota</taxon>
        <taxon>Diptera</taxon>
        <taxon>Nematocera</taxon>
        <taxon>Chironomoidea</taxon>
        <taxon>Chironomidae</taxon>
        <taxon>Chironominae</taxon>
        <taxon>Chironomus</taxon>
    </lineage>
</organism>
<feature type="transmembrane region" description="Helical" evidence="6">
    <location>
        <begin position="28"/>
        <end position="50"/>
    </location>
</feature>
<feature type="transmembrane region" description="Helical" evidence="6">
    <location>
        <begin position="496"/>
        <end position="514"/>
    </location>
</feature>
<dbReference type="InterPro" id="IPR007603">
    <property type="entry name" value="Choline_transptr-like"/>
</dbReference>
<evidence type="ECO:0000313" key="7">
    <source>
        <dbReference type="EMBL" id="CAG9810626.1"/>
    </source>
</evidence>
<proteinExistence type="inferred from homology"/>
<evidence type="ECO:0000313" key="8">
    <source>
        <dbReference type="Proteomes" id="UP001153620"/>
    </source>
</evidence>
<protein>
    <recommendedName>
        <fullName evidence="6">Choline transporter-like protein</fullName>
    </recommendedName>
</protein>
<reference evidence="7" key="1">
    <citation type="submission" date="2022-01" db="EMBL/GenBank/DDBJ databases">
        <authorList>
            <person name="King R."/>
        </authorList>
    </citation>
    <scope>NUCLEOTIDE SEQUENCE</scope>
</reference>
<name>A0A9N9S5S3_9DIPT</name>
<comment type="function">
    <text evidence="6">Choline transporter.</text>
</comment>
<dbReference type="AlphaFoldDB" id="A0A9N9S5S3"/>
<sequence>MLSYVKNGENEYASRYPVKVRDCTNLPFLLLCMLLVLVSLILVGYCIIFGNLGRFDKVLDDCKNFCGQLNDDNLYDCGPKDLRHYPYLHIEYELYDIETLTIKPIRKCVDNCPKNFSIVLNKCRETNKTDDDEEAQDTKLFDVQLKTEFSRNVGIFLENVTTYRDAIATVCLFAVFFSYVLLIFFRFIAKYLIWIICVAVILFVFILAGISVLMWNSQAAVILMTIGIILGGILAWLRTKIGLVAKIFKESSKIMVDIPAVIFGPLLTFTTFIAAFKIFITFAAIIHNSADVHRTLNDNGTISIYFEELPIAVVAQTFNIITFIWFTQFILSCQHFVVAAIICKWFFIRDKEKLERPIKSSFKDLKRGHLGSVCLGSLLIAIMKVLRVGFRPFRKSNKKPSTSCNILRPLALLDEFLHYPSRTAFIITAKNATPFFQAGKRAYLLQLRNLRKLMILIDFGELVFLVCRVLIVLAAGTFGYEILVLSSPGACQTIPLTIGATFAFFIAHSFMTFYEMTIEAILVCFCIDCEENDGAANPYFMADSLKRIMVEINDEMGGSLAFGEKVDGGLADGSNIPMLSKFTRPN</sequence>
<dbReference type="GO" id="GO:0022857">
    <property type="term" value="F:transmembrane transporter activity"/>
    <property type="evidence" value="ECO:0007669"/>
    <property type="project" value="UniProtKB-UniRule"/>
</dbReference>
<dbReference type="Pfam" id="PF04515">
    <property type="entry name" value="Choline_transpo"/>
    <property type="match status" value="1"/>
</dbReference>
<keyword evidence="5 6" id="KW-0472">Membrane</keyword>
<gene>
    <name evidence="7" type="ORF">CHIRRI_LOCUS13439</name>
</gene>
<accession>A0A9N9S5S3</accession>
<feature type="transmembrane region" description="Helical" evidence="6">
    <location>
        <begin position="368"/>
        <end position="390"/>
    </location>
</feature>
<feature type="transmembrane region" description="Helical" evidence="6">
    <location>
        <begin position="462"/>
        <end position="484"/>
    </location>
</feature>
<keyword evidence="8" id="KW-1185">Reference proteome</keyword>
<comment type="similarity">
    <text evidence="2 6">Belongs to the CTL (choline transporter-like) family.</text>
</comment>
<evidence type="ECO:0000256" key="5">
    <source>
        <dbReference type="ARBA" id="ARBA00023136"/>
    </source>
</evidence>
<dbReference type="Proteomes" id="UP001153620">
    <property type="component" value="Chromosome 4"/>
</dbReference>
<dbReference type="PANTHER" id="PTHR12385">
    <property type="entry name" value="CHOLINE TRANSPORTER-LIKE (SLC FAMILY 44)"/>
    <property type="match status" value="1"/>
</dbReference>
<comment type="subcellular location">
    <subcellularLocation>
        <location evidence="6">Cell membrane</location>
        <topology evidence="6">Multi-pass membrane protein</topology>
    </subcellularLocation>
    <subcellularLocation>
        <location evidence="1">Membrane</location>
        <topology evidence="1">Multi-pass membrane protein</topology>
    </subcellularLocation>
</comment>
<dbReference type="OrthoDB" id="420519at2759"/>
<feature type="transmembrane region" description="Helical" evidence="6">
    <location>
        <begin position="258"/>
        <end position="286"/>
    </location>
</feature>
<feature type="transmembrane region" description="Helical" evidence="6">
    <location>
        <begin position="192"/>
        <end position="213"/>
    </location>
</feature>
<evidence type="ECO:0000256" key="4">
    <source>
        <dbReference type="ARBA" id="ARBA00022989"/>
    </source>
</evidence>
<feature type="transmembrane region" description="Helical" evidence="6">
    <location>
        <begin position="166"/>
        <end position="185"/>
    </location>
</feature>
<dbReference type="GO" id="GO:0005886">
    <property type="term" value="C:plasma membrane"/>
    <property type="evidence" value="ECO:0007669"/>
    <property type="project" value="UniProtKB-SubCell"/>
</dbReference>
<evidence type="ECO:0000256" key="1">
    <source>
        <dbReference type="ARBA" id="ARBA00004141"/>
    </source>
</evidence>
<dbReference type="PANTHER" id="PTHR12385:SF96">
    <property type="entry name" value="CHOLINE TRANSPORTER-LIKE PROTEIN"/>
    <property type="match status" value="1"/>
</dbReference>
<evidence type="ECO:0000256" key="6">
    <source>
        <dbReference type="RuleBase" id="RU368066"/>
    </source>
</evidence>
<keyword evidence="4 6" id="KW-1133">Transmembrane helix</keyword>
<reference evidence="7" key="2">
    <citation type="submission" date="2022-10" db="EMBL/GenBank/DDBJ databases">
        <authorList>
            <consortium name="ENA_rothamsted_submissions"/>
            <consortium name="culmorum"/>
            <person name="King R."/>
        </authorList>
    </citation>
    <scope>NUCLEOTIDE SEQUENCE</scope>
</reference>
<keyword evidence="3 6" id="KW-0812">Transmembrane</keyword>
<evidence type="ECO:0000256" key="3">
    <source>
        <dbReference type="ARBA" id="ARBA00022692"/>
    </source>
</evidence>
<feature type="transmembrane region" description="Helical" evidence="6">
    <location>
        <begin position="219"/>
        <end position="237"/>
    </location>
</feature>
<dbReference type="EMBL" id="OU895880">
    <property type="protein sequence ID" value="CAG9810626.1"/>
    <property type="molecule type" value="Genomic_DNA"/>
</dbReference>